<keyword evidence="2" id="KW-0285">Flavoprotein</keyword>
<evidence type="ECO:0000259" key="5">
    <source>
        <dbReference type="Pfam" id="PF07992"/>
    </source>
</evidence>
<evidence type="ECO:0000256" key="3">
    <source>
        <dbReference type="ARBA" id="ARBA00022827"/>
    </source>
</evidence>
<protein>
    <recommendedName>
        <fullName evidence="5">FAD/NAD(P)-binding domain-containing protein</fullName>
    </recommendedName>
</protein>
<comment type="cofactor">
    <cofactor evidence="1">
        <name>FAD</name>
        <dbReference type="ChEBI" id="CHEBI:57692"/>
    </cofactor>
</comment>
<keyword evidence="7" id="KW-1185">Reference proteome</keyword>
<dbReference type="GO" id="GO:0019646">
    <property type="term" value="P:aerobic electron transport chain"/>
    <property type="evidence" value="ECO:0007669"/>
    <property type="project" value="TreeGrafter"/>
</dbReference>
<dbReference type="KEGG" id="ncb:C0V82_07960"/>
<gene>
    <name evidence="6" type="ORF">C0V82_07960</name>
</gene>
<dbReference type="SUPFAM" id="SSF51905">
    <property type="entry name" value="FAD/NAD(P)-binding domain"/>
    <property type="match status" value="1"/>
</dbReference>
<keyword evidence="4" id="KW-0560">Oxidoreductase</keyword>
<evidence type="ECO:0000256" key="1">
    <source>
        <dbReference type="ARBA" id="ARBA00001974"/>
    </source>
</evidence>
<dbReference type="InterPro" id="IPR023753">
    <property type="entry name" value="FAD/NAD-binding_dom"/>
</dbReference>
<dbReference type="PANTHER" id="PTHR42913">
    <property type="entry name" value="APOPTOSIS-INDUCING FACTOR 1"/>
    <property type="match status" value="1"/>
</dbReference>
<dbReference type="GO" id="GO:0003955">
    <property type="term" value="F:NAD(P)H dehydrogenase (quinone) activity"/>
    <property type="evidence" value="ECO:0007669"/>
    <property type="project" value="TreeGrafter"/>
</dbReference>
<evidence type="ECO:0000256" key="4">
    <source>
        <dbReference type="ARBA" id="ARBA00023002"/>
    </source>
</evidence>
<dbReference type="PANTHER" id="PTHR42913:SF9">
    <property type="entry name" value="SLR1591 PROTEIN"/>
    <property type="match status" value="1"/>
</dbReference>
<proteinExistence type="predicted"/>
<dbReference type="Proteomes" id="UP000234752">
    <property type="component" value="Chromosome eg_1"/>
</dbReference>
<name>A0A2K9NC99_9PROT</name>
<dbReference type="AlphaFoldDB" id="A0A2K9NC99"/>
<reference evidence="6 7" key="1">
    <citation type="submission" date="2017-12" db="EMBL/GenBank/DDBJ databases">
        <title>Genomes of bacteria within cyanobacterial aggregates.</title>
        <authorList>
            <person name="Cai H."/>
        </authorList>
    </citation>
    <scope>NUCLEOTIDE SEQUENCE [LARGE SCALE GENOMIC DNA]</scope>
    <source>
        <strain evidence="6 7">TH16</strain>
    </source>
</reference>
<dbReference type="EMBL" id="CP025611">
    <property type="protein sequence ID" value="AUN30176.1"/>
    <property type="molecule type" value="Genomic_DNA"/>
</dbReference>
<keyword evidence="3" id="KW-0274">FAD</keyword>
<dbReference type="InterPro" id="IPR036188">
    <property type="entry name" value="FAD/NAD-bd_sf"/>
</dbReference>
<accession>A0A2K9NC99</accession>
<feature type="domain" description="FAD/NAD(P)-binding" evidence="5">
    <location>
        <begin position="4"/>
        <end position="264"/>
    </location>
</feature>
<evidence type="ECO:0000313" key="7">
    <source>
        <dbReference type="Proteomes" id="UP000234752"/>
    </source>
</evidence>
<dbReference type="Pfam" id="PF07992">
    <property type="entry name" value="Pyr_redox_2"/>
    <property type="match status" value="1"/>
</dbReference>
<organism evidence="6 7">
    <name type="scientific">Niveispirillum cyanobacteriorum</name>
    <dbReference type="NCBI Taxonomy" id="1612173"/>
    <lineage>
        <taxon>Bacteria</taxon>
        <taxon>Pseudomonadati</taxon>
        <taxon>Pseudomonadota</taxon>
        <taxon>Alphaproteobacteria</taxon>
        <taxon>Rhodospirillales</taxon>
        <taxon>Azospirillaceae</taxon>
        <taxon>Niveispirillum</taxon>
    </lineage>
</organism>
<sequence length="336" mass="35252">MSALGRAGHKTTLLSPAPQVWAEAVPALLAGRIDPATARLDAGALARDAGIEFIDDAVLGLDLKAGLVHRHEGEPVPFDLLSIAPEAGTRPLPGTLGHARCFATRPLSRLLDLRSALEARFEQHPGRVVALTIAGGGVEAVRIALSILHLAALLGGHVAVTLLMRGLILTGLPGPAGVRLAEILSTHGAILIEKAPVARVEGNEAVLVNGDRIAFDLFLNATGGAGPAWLKTSGLTVDANGRLRCDAKLFVGGLEHVLAGGEAVSPEGGRHPGWGTLTYNLTAMAIDLVPRRASPRKPPLFFDLGNGEALAAWGRHWTLGRTALWALRWAEGRWLL</sequence>
<dbReference type="Gene3D" id="3.50.50.100">
    <property type="match status" value="1"/>
</dbReference>
<dbReference type="InterPro" id="IPR051169">
    <property type="entry name" value="NADH-Q_oxidoreductase"/>
</dbReference>
<evidence type="ECO:0000313" key="6">
    <source>
        <dbReference type="EMBL" id="AUN30176.1"/>
    </source>
</evidence>
<evidence type="ECO:0000256" key="2">
    <source>
        <dbReference type="ARBA" id="ARBA00022630"/>
    </source>
</evidence>